<evidence type="ECO:0000256" key="1">
    <source>
        <dbReference type="ARBA" id="ARBA00004496"/>
    </source>
</evidence>
<sequence length="380" mass="41508">MEFTCEKKYLQSGVSSVEKIVTTRSTLPIIGYLLLEAKKNGVKLSANNLEIGIELALNSKVEKEGAILVPAKTIAGIVAKLPDTKVSFKLNEKGLINIAFGRSNFNVHTLPADEFPVLPKIKADKSFSLSAKLFAAMIKQTIFSVSSSDDKHVLTGVLLEFGKSGRAGDSANFRMIATDGYRLAKRGEVIELADEIKGSIIVPAKALQEIARIIELDKEEAEIVITFSADQIAFSFKDVYLVSRIIQGQFPDYRQVLPKKGVTKVLVSRKALLDSAERATVIASGSANVVRFDLKENKLHLFASTPDIGTVDEIIDAEVTGQNKVQVAFNIRLVTDVLKVLENEKVIIELSESLGPGLIRGDTEGQYLYIVMPIRTQEAA</sequence>
<dbReference type="InterPro" id="IPR001001">
    <property type="entry name" value="DNA_polIII_beta"/>
</dbReference>
<dbReference type="PANTHER" id="PTHR30478:SF0">
    <property type="entry name" value="BETA SLIDING CLAMP"/>
    <property type="match status" value="1"/>
</dbReference>
<dbReference type="EMBL" id="PEYM01000071">
    <property type="protein sequence ID" value="PIS29802.1"/>
    <property type="molecule type" value="Genomic_DNA"/>
</dbReference>
<dbReference type="NCBIfam" id="TIGR00663">
    <property type="entry name" value="dnan"/>
    <property type="match status" value="1"/>
</dbReference>
<dbReference type="GO" id="GO:0003887">
    <property type="term" value="F:DNA-directed DNA polymerase activity"/>
    <property type="evidence" value="ECO:0007669"/>
    <property type="project" value="UniProtKB-UniRule"/>
</dbReference>
<evidence type="ECO:0000256" key="3">
    <source>
        <dbReference type="ARBA" id="ARBA00022490"/>
    </source>
</evidence>
<proteinExistence type="inferred from homology"/>
<comment type="similarity">
    <text evidence="2 9">Belongs to the beta sliding clamp family.</text>
</comment>
<evidence type="ECO:0000256" key="6">
    <source>
        <dbReference type="ARBA" id="ARBA00022705"/>
    </source>
</evidence>
<feature type="domain" description="DNA polymerase III beta sliding clamp C-terminal" evidence="12">
    <location>
        <begin position="254"/>
        <end position="375"/>
    </location>
</feature>
<dbReference type="Gene3D" id="3.70.10.10">
    <property type="match status" value="1"/>
</dbReference>
<evidence type="ECO:0000256" key="9">
    <source>
        <dbReference type="PIRNR" id="PIRNR000804"/>
    </source>
</evidence>
<gene>
    <name evidence="13" type="primary">dnaN</name>
    <name evidence="13" type="ORF">COT42_04200</name>
</gene>
<dbReference type="Pfam" id="PF00712">
    <property type="entry name" value="DNA_pol3_beta"/>
    <property type="match status" value="1"/>
</dbReference>
<dbReference type="GO" id="GO:0009360">
    <property type="term" value="C:DNA polymerase III complex"/>
    <property type="evidence" value="ECO:0007669"/>
    <property type="project" value="InterPro"/>
</dbReference>
<keyword evidence="4 9" id="KW-0808">Transferase</keyword>
<evidence type="ECO:0000313" key="13">
    <source>
        <dbReference type="EMBL" id="PIS29802.1"/>
    </source>
</evidence>
<dbReference type="InterPro" id="IPR022637">
    <property type="entry name" value="DNA_polIII_beta_cen"/>
</dbReference>
<organism evidence="13 14">
    <name type="scientific">Candidatus Saganbacteria bacterium CG08_land_8_20_14_0_20_45_16</name>
    <dbReference type="NCBI Taxonomy" id="2014293"/>
    <lineage>
        <taxon>Bacteria</taxon>
        <taxon>Bacillati</taxon>
        <taxon>Saganbacteria</taxon>
    </lineage>
</organism>
<reference evidence="13 14" key="1">
    <citation type="submission" date="2017-09" db="EMBL/GenBank/DDBJ databases">
        <title>Depth-based differentiation of microbial function through sediment-hosted aquifers and enrichment of novel symbionts in the deep terrestrial subsurface.</title>
        <authorList>
            <person name="Probst A.J."/>
            <person name="Ladd B."/>
            <person name="Jarett J.K."/>
            <person name="Geller-Mcgrath D.E."/>
            <person name="Sieber C.M."/>
            <person name="Emerson J.B."/>
            <person name="Anantharaman K."/>
            <person name="Thomas B.C."/>
            <person name="Malmstrom R."/>
            <person name="Stieglmeier M."/>
            <person name="Klingl A."/>
            <person name="Woyke T."/>
            <person name="Ryan C.M."/>
            <person name="Banfield J.F."/>
        </authorList>
    </citation>
    <scope>NUCLEOTIDE SEQUENCE [LARGE SCALE GENOMIC DNA]</scope>
    <source>
        <strain evidence="13">CG08_land_8_20_14_0_20_45_16</strain>
    </source>
</reference>
<keyword evidence="8" id="KW-0238">DNA-binding</keyword>
<keyword evidence="7 9" id="KW-0239">DNA-directed DNA polymerase</keyword>
<keyword evidence="3 9" id="KW-0963">Cytoplasm</keyword>
<evidence type="ECO:0000259" key="12">
    <source>
        <dbReference type="Pfam" id="PF02768"/>
    </source>
</evidence>
<evidence type="ECO:0000256" key="8">
    <source>
        <dbReference type="ARBA" id="ARBA00023125"/>
    </source>
</evidence>
<feature type="domain" description="DNA polymerase III beta sliding clamp N-terminal" evidence="10">
    <location>
        <begin position="1"/>
        <end position="119"/>
    </location>
</feature>
<dbReference type="GO" id="GO:0003677">
    <property type="term" value="F:DNA binding"/>
    <property type="evidence" value="ECO:0007669"/>
    <property type="project" value="UniProtKB-UniRule"/>
</dbReference>
<keyword evidence="6 9" id="KW-0235">DNA replication</keyword>
<dbReference type="GO" id="GO:0005737">
    <property type="term" value="C:cytoplasm"/>
    <property type="evidence" value="ECO:0007669"/>
    <property type="project" value="UniProtKB-SubCell"/>
</dbReference>
<protein>
    <recommendedName>
        <fullName evidence="9">Beta sliding clamp</fullName>
    </recommendedName>
</protein>
<dbReference type="SMART" id="SM00480">
    <property type="entry name" value="POL3Bc"/>
    <property type="match status" value="1"/>
</dbReference>
<evidence type="ECO:0000256" key="5">
    <source>
        <dbReference type="ARBA" id="ARBA00022695"/>
    </source>
</evidence>
<evidence type="ECO:0000259" key="10">
    <source>
        <dbReference type="Pfam" id="PF00712"/>
    </source>
</evidence>
<name>A0A2H0XY08_UNCSA</name>
<dbReference type="InterPro" id="IPR022635">
    <property type="entry name" value="DNA_polIII_beta_C"/>
</dbReference>
<evidence type="ECO:0000256" key="2">
    <source>
        <dbReference type="ARBA" id="ARBA00010752"/>
    </source>
</evidence>
<dbReference type="Pfam" id="PF02767">
    <property type="entry name" value="DNA_pol3_beta_2"/>
    <property type="match status" value="1"/>
</dbReference>
<evidence type="ECO:0000256" key="7">
    <source>
        <dbReference type="ARBA" id="ARBA00022932"/>
    </source>
</evidence>
<dbReference type="SUPFAM" id="SSF55979">
    <property type="entry name" value="DNA clamp"/>
    <property type="match status" value="3"/>
</dbReference>
<comment type="function">
    <text evidence="9">Confers DNA tethering and processivity to DNA polymerases and other proteins. Acts as a clamp, forming a ring around DNA (a reaction catalyzed by the clamp-loading complex) which diffuses in an ATP-independent manner freely and bidirectionally along dsDNA. Initially characterized for its ability to contact the catalytic subunit of DNA polymerase III (Pol III), a complex, multichain enzyme responsible for most of the replicative synthesis in bacteria; Pol III exhibits 3'-5' exonuclease proofreading activity. The beta chain is required for initiation of replication as well as for processivity of DNA replication.</text>
</comment>
<dbReference type="Pfam" id="PF02768">
    <property type="entry name" value="DNA_pol3_beta_3"/>
    <property type="match status" value="1"/>
</dbReference>
<dbReference type="AlphaFoldDB" id="A0A2H0XY08"/>
<comment type="caution">
    <text evidence="13">The sequence shown here is derived from an EMBL/GenBank/DDBJ whole genome shotgun (WGS) entry which is preliminary data.</text>
</comment>
<comment type="subunit">
    <text evidence="9">Forms a ring-shaped head-to-tail homodimer around DNA.</text>
</comment>
<accession>A0A2H0XY08</accession>
<evidence type="ECO:0000256" key="4">
    <source>
        <dbReference type="ARBA" id="ARBA00022679"/>
    </source>
</evidence>
<dbReference type="Proteomes" id="UP000231343">
    <property type="component" value="Unassembled WGS sequence"/>
</dbReference>
<dbReference type="PIRSF" id="PIRSF000804">
    <property type="entry name" value="DNA_pol_III_b"/>
    <property type="match status" value="1"/>
</dbReference>
<dbReference type="PANTHER" id="PTHR30478">
    <property type="entry name" value="DNA POLYMERASE III SUBUNIT BETA"/>
    <property type="match status" value="1"/>
</dbReference>
<evidence type="ECO:0000313" key="14">
    <source>
        <dbReference type="Proteomes" id="UP000231343"/>
    </source>
</evidence>
<dbReference type="GO" id="GO:0008408">
    <property type="term" value="F:3'-5' exonuclease activity"/>
    <property type="evidence" value="ECO:0007669"/>
    <property type="project" value="InterPro"/>
</dbReference>
<evidence type="ECO:0000259" key="11">
    <source>
        <dbReference type="Pfam" id="PF02767"/>
    </source>
</evidence>
<feature type="domain" description="DNA polymerase III beta sliding clamp central" evidence="11">
    <location>
        <begin position="129"/>
        <end position="252"/>
    </location>
</feature>
<dbReference type="CDD" id="cd00140">
    <property type="entry name" value="beta_clamp"/>
    <property type="match status" value="1"/>
</dbReference>
<dbReference type="GO" id="GO:0006271">
    <property type="term" value="P:DNA strand elongation involved in DNA replication"/>
    <property type="evidence" value="ECO:0007669"/>
    <property type="project" value="TreeGrafter"/>
</dbReference>
<dbReference type="InterPro" id="IPR046938">
    <property type="entry name" value="DNA_clamp_sf"/>
</dbReference>
<dbReference type="Gene3D" id="3.10.150.10">
    <property type="entry name" value="DNA Polymerase III, subunit A, domain 2"/>
    <property type="match status" value="1"/>
</dbReference>
<dbReference type="InterPro" id="IPR022634">
    <property type="entry name" value="DNA_polIII_beta_N"/>
</dbReference>
<comment type="subcellular location">
    <subcellularLocation>
        <location evidence="1 9">Cytoplasm</location>
    </subcellularLocation>
</comment>
<keyword evidence="5 9" id="KW-0548">Nucleotidyltransferase</keyword>